<gene>
    <name evidence="2" type="ORF">THAOC_16736</name>
</gene>
<evidence type="ECO:0000313" key="3">
    <source>
        <dbReference type="Proteomes" id="UP000266841"/>
    </source>
</evidence>
<protein>
    <submittedName>
        <fullName evidence="2">Uncharacterized protein</fullName>
    </submittedName>
</protein>
<name>K0SWP3_THAOC</name>
<proteinExistence type="predicted"/>
<reference evidence="2 3" key="1">
    <citation type="journal article" date="2012" name="Genome Biol.">
        <title>Genome and low-iron response of an oceanic diatom adapted to chronic iron limitation.</title>
        <authorList>
            <person name="Lommer M."/>
            <person name="Specht M."/>
            <person name="Roy A.S."/>
            <person name="Kraemer L."/>
            <person name="Andreson R."/>
            <person name="Gutowska M.A."/>
            <person name="Wolf J."/>
            <person name="Bergner S.V."/>
            <person name="Schilhabel M.B."/>
            <person name="Klostermeier U.C."/>
            <person name="Beiko R.G."/>
            <person name="Rosenstiel P."/>
            <person name="Hippler M."/>
            <person name="Laroche J."/>
        </authorList>
    </citation>
    <scope>NUCLEOTIDE SEQUENCE [LARGE SCALE GENOMIC DNA]</scope>
    <source>
        <strain evidence="2 3">CCMP1005</strain>
    </source>
</reference>
<keyword evidence="3" id="KW-1185">Reference proteome</keyword>
<accession>K0SWP3</accession>
<sequence length="275" mass="29460">MRYQFAIGLMIGSIGGISVGGSTIIDNQSVATNASASLAAESIRGRRDVVDKEKARQRKTKGRPSRAAKGAKSKAPTSSPTTTNAPSSSPTESQHHDIEHEVHRHIIPLGLTASLRPWPLEFVCSAEKRLRGPMYKETQGLTTPSPLKQSLLCVGFYEASDRNEYKACIGPNGKATQFSSGQNRDFNIGTFSDIFLDNSRGGSFTIKWTGGARNFCSKNRSAEATGICAPSNHYTTYNTHVSQGSQEYQATLDSVDGLLGLGEPSPVSAGLPSSY</sequence>
<feature type="non-terminal residue" evidence="2">
    <location>
        <position position="275"/>
    </location>
</feature>
<evidence type="ECO:0000313" key="2">
    <source>
        <dbReference type="EMBL" id="EJK62642.1"/>
    </source>
</evidence>
<evidence type="ECO:0000256" key="1">
    <source>
        <dbReference type="SAM" id="MobiDB-lite"/>
    </source>
</evidence>
<feature type="compositionally biased region" description="Low complexity" evidence="1">
    <location>
        <begin position="73"/>
        <end position="91"/>
    </location>
</feature>
<dbReference type="Proteomes" id="UP000266841">
    <property type="component" value="Unassembled WGS sequence"/>
</dbReference>
<dbReference type="EMBL" id="AGNL01018724">
    <property type="protein sequence ID" value="EJK62642.1"/>
    <property type="molecule type" value="Genomic_DNA"/>
</dbReference>
<organism evidence="2 3">
    <name type="scientific">Thalassiosira oceanica</name>
    <name type="common">Marine diatom</name>
    <dbReference type="NCBI Taxonomy" id="159749"/>
    <lineage>
        <taxon>Eukaryota</taxon>
        <taxon>Sar</taxon>
        <taxon>Stramenopiles</taxon>
        <taxon>Ochrophyta</taxon>
        <taxon>Bacillariophyta</taxon>
        <taxon>Coscinodiscophyceae</taxon>
        <taxon>Thalassiosirophycidae</taxon>
        <taxon>Thalassiosirales</taxon>
        <taxon>Thalassiosiraceae</taxon>
        <taxon>Thalassiosira</taxon>
    </lineage>
</organism>
<feature type="region of interest" description="Disordered" evidence="1">
    <location>
        <begin position="46"/>
        <end position="97"/>
    </location>
</feature>
<feature type="compositionally biased region" description="Basic residues" evidence="1">
    <location>
        <begin position="55"/>
        <end position="72"/>
    </location>
</feature>
<comment type="caution">
    <text evidence="2">The sequence shown here is derived from an EMBL/GenBank/DDBJ whole genome shotgun (WGS) entry which is preliminary data.</text>
</comment>
<dbReference type="AlphaFoldDB" id="K0SWP3"/>